<protein>
    <submittedName>
        <fullName evidence="2">Type II toxin-antitoxin system mRNA interferase toxin, RelE/StbE family</fullName>
    </submittedName>
</protein>
<evidence type="ECO:0000313" key="2">
    <source>
        <dbReference type="EMBL" id="CAA6821170.1"/>
    </source>
</evidence>
<dbReference type="InterPro" id="IPR007712">
    <property type="entry name" value="RelE/ParE_toxin"/>
</dbReference>
<reference evidence="2" key="1">
    <citation type="submission" date="2020-01" db="EMBL/GenBank/DDBJ databases">
        <authorList>
            <person name="Meier V. D."/>
            <person name="Meier V D."/>
        </authorList>
    </citation>
    <scope>NUCLEOTIDE SEQUENCE</scope>
    <source>
        <strain evidence="2">HLG_WM_MAG_05</strain>
    </source>
</reference>
<dbReference type="GO" id="GO:0006415">
    <property type="term" value="P:translational termination"/>
    <property type="evidence" value="ECO:0007669"/>
    <property type="project" value="TreeGrafter"/>
</dbReference>
<dbReference type="PANTHER" id="PTHR40588:SF1">
    <property type="entry name" value="MRNA INTERFERASE TOXIN YAFQ"/>
    <property type="match status" value="1"/>
</dbReference>
<keyword evidence="1" id="KW-1277">Toxin-antitoxin system</keyword>
<dbReference type="GO" id="GO:0006402">
    <property type="term" value="P:mRNA catabolic process"/>
    <property type="evidence" value="ECO:0007669"/>
    <property type="project" value="TreeGrafter"/>
</dbReference>
<evidence type="ECO:0000256" key="1">
    <source>
        <dbReference type="ARBA" id="ARBA00022649"/>
    </source>
</evidence>
<dbReference type="EMBL" id="CACVAU010000062">
    <property type="protein sequence ID" value="CAA6821170.1"/>
    <property type="molecule type" value="Genomic_DNA"/>
</dbReference>
<organism evidence="2">
    <name type="scientific">uncultured Sulfurovum sp</name>
    <dbReference type="NCBI Taxonomy" id="269237"/>
    <lineage>
        <taxon>Bacteria</taxon>
        <taxon>Pseudomonadati</taxon>
        <taxon>Campylobacterota</taxon>
        <taxon>Epsilonproteobacteria</taxon>
        <taxon>Campylobacterales</taxon>
        <taxon>Sulfurovaceae</taxon>
        <taxon>Sulfurovum</taxon>
        <taxon>environmental samples</taxon>
    </lineage>
</organism>
<dbReference type="GO" id="GO:0004521">
    <property type="term" value="F:RNA endonuclease activity"/>
    <property type="evidence" value="ECO:0007669"/>
    <property type="project" value="TreeGrafter"/>
</dbReference>
<dbReference type="Gene3D" id="3.30.2310.20">
    <property type="entry name" value="RelE-like"/>
    <property type="match status" value="1"/>
</dbReference>
<dbReference type="AlphaFoldDB" id="A0A6S6TWS2"/>
<proteinExistence type="predicted"/>
<dbReference type="Pfam" id="PF15738">
    <property type="entry name" value="YafQ_toxin"/>
    <property type="match status" value="1"/>
</dbReference>
<gene>
    <name evidence="2" type="ORF">HELGO_WM18544</name>
</gene>
<sequence length="90" mass="10838">MQIKRHKFFRKDELKAKLTDEQYQKRIEYLSCILNNEALLSEALDHPLTGEYKGFREFHLAGDMLIIYIVKDDTLYLQRIGTHNQLFKKY</sequence>
<dbReference type="NCBIfam" id="TIGR02385">
    <property type="entry name" value="RelE_StbE"/>
    <property type="match status" value="1"/>
</dbReference>
<dbReference type="InterPro" id="IPR004386">
    <property type="entry name" value="Toxin_YafQ-like"/>
</dbReference>
<accession>A0A6S6TWS2</accession>
<dbReference type="PANTHER" id="PTHR40588">
    <property type="entry name" value="MRNA INTERFERASE TOXIN YAFQ"/>
    <property type="match status" value="1"/>
</dbReference>
<dbReference type="InterPro" id="IPR035093">
    <property type="entry name" value="RelE/ParE_toxin_dom_sf"/>
</dbReference>
<dbReference type="SUPFAM" id="SSF143011">
    <property type="entry name" value="RelE-like"/>
    <property type="match status" value="1"/>
</dbReference>
<name>A0A6S6TWS2_9BACT</name>